<dbReference type="AlphaFoldDB" id="A0A0G3X953"/>
<evidence type="ECO:0000313" key="7">
    <source>
        <dbReference type="EMBL" id="AKM07727.1"/>
    </source>
</evidence>
<evidence type="ECO:0000259" key="6">
    <source>
        <dbReference type="Pfam" id="PF00676"/>
    </source>
</evidence>
<dbReference type="RefSeq" id="WP_047806691.1">
    <property type="nucleotide sequence ID" value="NZ_CP011805.1"/>
</dbReference>
<keyword evidence="3" id="KW-0786">Thiamine pyrophosphate</keyword>
<dbReference type="OrthoDB" id="9766715at2"/>
<dbReference type="PANTHER" id="PTHR11516">
    <property type="entry name" value="PYRUVATE DEHYDROGENASE E1 COMPONENT, ALPHA SUBUNIT BACTERIAL AND ORGANELLAR"/>
    <property type="match status" value="1"/>
</dbReference>
<dbReference type="PATRIC" id="fig|543877.4.peg.1686"/>
<feature type="domain" description="Dehydrogenase E1 component" evidence="6">
    <location>
        <begin position="27"/>
        <end position="304"/>
    </location>
</feature>
<dbReference type="Proteomes" id="UP000037643">
    <property type="component" value="Chromosome"/>
</dbReference>
<proteinExistence type="predicted"/>
<dbReference type="SUPFAM" id="SSF52518">
    <property type="entry name" value="Thiamin diphosphate-binding fold (THDP-binding)"/>
    <property type="match status" value="1"/>
</dbReference>
<comment type="catalytic activity">
    <reaction evidence="5">
        <text>N(6)-[(R)-lipoyl]-L-lysyl-[protein] + pyruvate + H(+) = N(6)-[(R)-S(8)-acetyldihydrolipoyl]-L-lysyl-[protein] + CO2</text>
        <dbReference type="Rhea" id="RHEA:19189"/>
        <dbReference type="Rhea" id="RHEA-COMP:10474"/>
        <dbReference type="Rhea" id="RHEA-COMP:10478"/>
        <dbReference type="ChEBI" id="CHEBI:15361"/>
        <dbReference type="ChEBI" id="CHEBI:15378"/>
        <dbReference type="ChEBI" id="CHEBI:16526"/>
        <dbReference type="ChEBI" id="CHEBI:83099"/>
        <dbReference type="ChEBI" id="CHEBI:83111"/>
        <dbReference type="EC" id="1.2.4.1"/>
    </reaction>
</comment>
<dbReference type="InterPro" id="IPR001017">
    <property type="entry name" value="DH_E1"/>
</dbReference>
<evidence type="ECO:0000256" key="3">
    <source>
        <dbReference type="ARBA" id="ARBA00023052"/>
    </source>
</evidence>
<keyword evidence="8" id="KW-1185">Reference proteome</keyword>
<dbReference type="Gene3D" id="3.40.50.970">
    <property type="match status" value="1"/>
</dbReference>
<keyword evidence="2" id="KW-0560">Oxidoreductase</keyword>
<protein>
    <submittedName>
        <fullName evidence="7">Thiamine pyrophosphate-dependent dehydrogenase, E1 component alpha subunit</fullName>
    </submittedName>
</protein>
<evidence type="ECO:0000256" key="4">
    <source>
        <dbReference type="ARBA" id="ARBA00025211"/>
    </source>
</evidence>
<comment type="function">
    <text evidence="4">The pyruvate dehydrogenase complex catalyzes the overall conversion of pyruvate to acetyl-CoA and CO(2). It contains multiple copies of three enzymatic components: pyruvate dehydrogenase (E1), dihydrolipoamide acetyltransferase (E2) and lipoamide dehydrogenase (E3).</text>
</comment>
<evidence type="ECO:0000256" key="2">
    <source>
        <dbReference type="ARBA" id="ARBA00023002"/>
    </source>
</evidence>
<dbReference type="EMBL" id="CP011805">
    <property type="protein sequence ID" value="AKM07727.1"/>
    <property type="molecule type" value="Genomic_DNA"/>
</dbReference>
<dbReference type="STRING" id="543877.AM2010_1660"/>
<comment type="cofactor">
    <cofactor evidence="1">
        <name>thiamine diphosphate</name>
        <dbReference type="ChEBI" id="CHEBI:58937"/>
    </cofactor>
</comment>
<evidence type="ECO:0000256" key="1">
    <source>
        <dbReference type="ARBA" id="ARBA00001964"/>
    </source>
</evidence>
<dbReference type="KEGG" id="amx:AM2010_1660"/>
<dbReference type="CDD" id="cd02000">
    <property type="entry name" value="TPP_E1_PDC_ADC_BCADC"/>
    <property type="match status" value="1"/>
</dbReference>
<dbReference type="InterPro" id="IPR029061">
    <property type="entry name" value="THDP-binding"/>
</dbReference>
<dbReference type="GO" id="GO:0004739">
    <property type="term" value="F:pyruvate dehydrogenase (acetyl-transferring) activity"/>
    <property type="evidence" value="ECO:0007669"/>
    <property type="project" value="UniProtKB-EC"/>
</dbReference>
<gene>
    <name evidence="7" type="ORF">AM2010_1660</name>
</gene>
<sequence length="327" mass="35510">MALDREQQLEAFRRMLRIRLFEEALIAHNPVGHLSIGHEGAIVGACMALRDDDYVTGTHRSHGHPIGKGAEIGPLMAEIFGKRTGICKGLGGSMHLTDTKMGLICESAIVGGGFPLATGAGLSAQVRGTDQASLCFFGDGATNQGTFGESINMAAVWKLPVVYFCENNGYAVTTPVSMSHGQPDIARRADGFGIPGITVDGQDVEAVHAVTADAVMRARRGEGPTLIEARTYRFDEHSNRLAIPIEYRSQEEIDHYRNERDPVALYRAILIQRDLLADIEAIEAEVRETIDAAVTFAKESPEPETSDLWDNMYANPIGLDRAMEGQS</sequence>
<accession>A0A0G3X953</accession>
<dbReference type="PANTHER" id="PTHR11516:SF60">
    <property type="entry name" value="PYRUVATE DEHYDROGENASE E1 COMPONENT SUBUNIT ALPHA"/>
    <property type="match status" value="1"/>
</dbReference>
<evidence type="ECO:0000256" key="5">
    <source>
        <dbReference type="ARBA" id="ARBA00051231"/>
    </source>
</evidence>
<reference evidence="7 8" key="1">
    <citation type="submission" date="2015-06" db="EMBL/GenBank/DDBJ databases">
        <authorList>
            <person name="Kim K.M."/>
        </authorList>
    </citation>
    <scope>NUCLEOTIDE SEQUENCE [LARGE SCALE GENOMIC DNA]</scope>
    <source>
        <strain evidence="7 8">KCTC 22370</strain>
    </source>
</reference>
<evidence type="ECO:0000313" key="8">
    <source>
        <dbReference type="Proteomes" id="UP000037643"/>
    </source>
</evidence>
<dbReference type="InterPro" id="IPR050642">
    <property type="entry name" value="PDH_E1_Alpha_Subunit"/>
</dbReference>
<organism evidence="7 8">
    <name type="scientific">Pelagerythrobacter marensis</name>
    <dbReference type="NCBI Taxonomy" id="543877"/>
    <lineage>
        <taxon>Bacteria</taxon>
        <taxon>Pseudomonadati</taxon>
        <taxon>Pseudomonadota</taxon>
        <taxon>Alphaproteobacteria</taxon>
        <taxon>Sphingomonadales</taxon>
        <taxon>Erythrobacteraceae</taxon>
        <taxon>Pelagerythrobacter</taxon>
    </lineage>
</organism>
<name>A0A0G3X953_9SPHN</name>
<dbReference type="Pfam" id="PF00676">
    <property type="entry name" value="E1_dh"/>
    <property type="match status" value="1"/>
</dbReference>
<dbReference type="GO" id="GO:0006086">
    <property type="term" value="P:pyruvate decarboxylation to acetyl-CoA"/>
    <property type="evidence" value="ECO:0007669"/>
    <property type="project" value="TreeGrafter"/>
</dbReference>